<sequence>MKKALDNLKKSNASSKLSSIKDIEITTTHLYLRFKPKNQEELNILAIDSTLVLYDYPLDYEITEIGYYYRDPEVSDDQPTYQYCAIPVDKKLPKGVEYELIANLFIPDEDNVDSTEGKTSGKLYSSDLIDSLVDEALRITNNLDMALHNKSSKVSASKWRPAGKIKVWDDVQNTFVGVEGVQVRARRWFTTHRGFVKADGSYSCDGRFRRDANYSIDWDRHYFALQDGLLNGATYNGPKKRGNWDLNLKDDKQAYYATIFLAAHDYFYRHNYGLRKPSNTGGLGRITIKAREANGKSSHAEARKLYGGSDISLKAWGDPSHLVYGTTIHELAHASHKNIDRDAYIDLTWKGWISPCTPSSESCDHPGPTGADARRVMETWATTVEIVLTNLR</sequence>
<dbReference type="RefSeq" id="WP_102996821.1">
    <property type="nucleotide sequence ID" value="NZ_CP025938.1"/>
</dbReference>
<proteinExistence type="predicted"/>
<dbReference type="EMBL" id="CP025938">
    <property type="protein sequence ID" value="AUS06911.1"/>
    <property type="molecule type" value="Genomic_DNA"/>
</dbReference>
<dbReference type="OrthoDB" id="1489647at2"/>
<name>A0A2I7SLY2_9FLAO</name>
<protein>
    <submittedName>
        <fullName evidence="1">Uncharacterized protein</fullName>
    </submittedName>
</protein>
<evidence type="ECO:0000313" key="2">
    <source>
        <dbReference type="Proteomes" id="UP000236592"/>
    </source>
</evidence>
<keyword evidence="2" id="KW-1185">Reference proteome</keyword>
<dbReference type="AlphaFoldDB" id="A0A2I7SLY2"/>
<organism evidence="1 2">
    <name type="scientific">Pseudotamlana carrageenivorans</name>
    <dbReference type="NCBI Taxonomy" id="2069432"/>
    <lineage>
        <taxon>Bacteria</taxon>
        <taxon>Pseudomonadati</taxon>
        <taxon>Bacteroidota</taxon>
        <taxon>Flavobacteriia</taxon>
        <taxon>Flavobacteriales</taxon>
        <taxon>Flavobacteriaceae</taxon>
        <taxon>Pseudotamlana</taxon>
    </lineage>
</organism>
<dbReference type="Proteomes" id="UP000236592">
    <property type="component" value="Chromosome"/>
</dbReference>
<dbReference type="KEGG" id="taj:C1A40_16320"/>
<reference evidence="2" key="1">
    <citation type="submission" date="2018-01" db="EMBL/GenBank/DDBJ databases">
        <title>Complete genome of Tamlana sp. UJ94.</title>
        <authorList>
            <person name="Jung J."/>
            <person name="Chung D."/>
            <person name="Bae S.S."/>
            <person name="Baek K."/>
        </authorList>
    </citation>
    <scope>NUCLEOTIDE SEQUENCE [LARGE SCALE GENOMIC DNA]</scope>
    <source>
        <strain evidence="2">UJ94</strain>
    </source>
</reference>
<gene>
    <name evidence="1" type="ORF">C1A40_16320</name>
</gene>
<accession>A0A2I7SLY2</accession>
<evidence type="ECO:0000313" key="1">
    <source>
        <dbReference type="EMBL" id="AUS06911.1"/>
    </source>
</evidence>